<name>A0ABP1D890_9APHY</name>
<feature type="region of interest" description="Disordered" evidence="1">
    <location>
        <begin position="162"/>
        <end position="232"/>
    </location>
</feature>
<evidence type="ECO:0000313" key="4">
    <source>
        <dbReference type="Proteomes" id="UP001497453"/>
    </source>
</evidence>
<reference evidence="4" key="1">
    <citation type="submission" date="2024-04" db="EMBL/GenBank/DDBJ databases">
        <authorList>
            <person name="Shaw F."/>
            <person name="Minotto A."/>
        </authorList>
    </citation>
    <scope>NUCLEOTIDE SEQUENCE [LARGE SCALE GENOMIC DNA]</scope>
</reference>
<feature type="compositionally biased region" description="Polar residues" evidence="1">
    <location>
        <begin position="177"/>
        <end position="195"/>
    </location>
</feature>
<organism evidence="3 4">
    <name type="scientific">Somion occarium</name>
    <dbReference type="NCBI Taxonomy" id="3059160"/>
    <lineage>
        <taxon>Eukaryota</taxon>
        <taxon>Fungi</taxon>
        <taxon>Dikarya</taxon>
        <taxon>Basidiomycota</taxon>
        <taxon>Agaricomycotina</taxon>
        <taxon>Agaricomycetes</taxon>
        <taxon>Polyporales</taxon>
        <taxon>Cerrenaceae</taxon>
        <taxon>Somion</taxon>
    </lineage>
</organism>
<sequence>MSFPTGNVAIFWDYENCELPFHADGYSVAGGIRDIAHKYGTVKAFKAYLETSEQTSAKSLGIRSELISCGVSIIDCPHNGRKNVADKMLIVDMLAYAMDNPAPATIILISGDGDFVPAVSLLRLRRYHVVIIAPTQNNMHLSMKHQASEVYDWCSDILPPSARPSEFPSHTRGGSGTSRASNTPSTINAARSLRSTAAPFFPTSPTLTRGDRGSRSQARPSPEPDQEEGPDRPVRIFDAVAAGLAFDSFYANISAPCTPQGTSSELRPDQSSNAAQGSLPTPPADSPSQSNESLTPPPSYQGGAASSTDTPAPTPLRNLPDPFTELSTTPTEGIPYRVSTSSHLLSTTSSVAGGRANFVNTEHRRSGSSSITSTTVATTAMYRLKDPPPKFEPLVKVMEKLRLQGTTRITSSQLGEDFKPSAYASGEITTLKKYTDAAESAGVVIIGEGQHGNRWIALHPSYHGKSRKSSGS</sequence>
<proteinExistence type="predicted"/>
<dbReference type="PANTHER" id="PTHR14379:SF3">
    <property type="entry name" value="MEIOSIS REGULATOR AND MRNA STABILITY FACTOR 1"/>
    <property type="match status" value="1"/>
</dbReference>
<dbReference type="Proteomes" id="UP001497453">
    <property type="component" value="Chromosome 3"/>
</dbReference>
<dbReference type="PANTHER" id="PTHR14379">
    <property type="entry name" value="LIMKAIN B LKAP"/>
    <property type="match status" value="1"/>
</dbReference>
<evidence type="ECO:0000259" key="2">
    <source>
        <dbReference type="Pfam" id="PF01936"/>
    </source>
</evidence>
<feature type="domain" description="NYN" evidence="2">
    <location>
        <begin position="7"/>
        <end position="151"/>
    </location>
</feature>
<gene>
    <name evidence="3" type="ORF">GFSPODELE1_LOCUS4842</name>
</gene>
<evidence type="ECO:0000313" key="3">
    <source>
        <dbReference type="EMBL" id="CAL1704085.1"/>
    </source>
</evidence>
<accession>A0ABP1D890</accession>
<protein>
    <recommendedName>
        <fullName evidence="2">NYN domain-containing protein</fullName>
    </recommendedName>
</protein>
<dbReference type="Gene3D" id="3.40.50.1010">
    <property type="entry name" value="5'-nuclease"/>
    <property type="match status" value="1"/>
</dbReference>
<dbReference type="Pfam" id="PF01936">
    <property type="entry name" value="NYN"/>
    <property type="match status" value="1"/>
</dbReference>
<feature type="region of interest" description="Disordered" evidence="1">
    <location>
        <begin position="258"/>
        <end position="335"/>
    </location>
</feature>
<evidence type="ECO:0000256" key="1">
    <source>
        <dbReference type="SAM" id="MobiDB-lite"/>
    </source>
</evidence>
<feature type="compositionally biased region" description="Polar residues" evidence="1">
    <location>
        <begin position="258"/>
        <end position="279"/>
    </location>
</feature>
<dbReference type="EMBL" id="OZ037946">
    <property type="protein sequence ID" value="CAL1704085.1"/>
    <property type="molecule type" value="Genomic_DNA"/>
</dbReference>
<dbReference type="InterPro" id="IPR021139">
    <property type="entry name" value="NYN"/>
</dbReference>
<keyword evidence="4" id="KW-1185">Reference proteome</keyword>
<dbReference type="CDD" id="cd10910">
    <property type="entry name" value="PIN_limkain_b1_N_like"/>
    <property type="match status" value="1"/>
</dbReference>
<dbReference type="InterPro" id="IPR024768">
    <property type="entry name" value="Marf1"/>
</dbReference>